<evidence type="ECO:0000256" key="1">
    <source>
        <dbReference type="ARBA" id="ARBA00022553"/>
    </source>
</evidence>
<keyword evidence="4" id="KW-0804">Transcription</keyword>
<dbReference type="AlphaFoldDB" id="A0A3B0UGU4"/>
<dbReference type="InterPro" id="IPR000792">
    <property type="entry name" value="Tscrpt_reg_LuxR_C"/>
</dbReference>
<dbReference type="InterPro" id="IPR011006">
    <property type="entry name" value="CheY-like_superfamily"/>
</dbReference>
<dbReference type="GO" id="GO:0003677">
    <property type="term" value="F:DNA binding"/>
    <property type="evidence" value="ECO:0007669"/>
    <property type="project" value="UniProtKB-KW"/>
</dbReference>
<evidence type="ECO:0000313" key="7">
    <source>
        <dbReference type="EMBL" id="VAW23709.1"/>
    </source>
</evidence>
<evidence type="ECO:0000256" key="3">
    <source>
        <dbReference type="ARBA" id="ARBA00023125"/>
    </source>
</evidence>
<dbReference type="SMART" id="SM00448">
    <property type="entry name" value="REC"/>
    <property type="match status" value="1"/>
</dbReference>
<reference evidence="7" key="1">
    <citation type="submission" date="2018-06" db="EMBL/GenBank/DDBJ databases">
        <authorList>
            <person name="Zhirakovskaya E."/>
        </authorList>
    </citation>
    <scope>NUCLEOTIDE SEQUENCE</scope>
</reference>
<gene>
    <name evidence="7" type="ORF">MNBD_BACTEROID01-1740</name>
</gene>
<keyword evidence="3" id="KW-0238">DNA-binding</keyword>
<dbReference type="InterPro" id="IPR016032">
    <property type="entry name" value="Sig_transdc_resp-reg_C-effctor"/>
</dbReference>
<evidence type="ECO:0000256" key="4">
    <source>
        <dbReference type="ARBA" id="ARBA00023163"/>
    </source>
</evidence>
<dbReference type="InterPro" id="IPR001789">
    <property type="entry name" value="Sig_transdc_resp-reg_receiver"/>
</dbReference>
<feature type="domain" description="HTH luxR-type" evidence="5">
    <location>
        <begin position="146"/>
        <end position="211"/>
    </location>
</feature>
<protein>
    <submittedName>
        <fullName evidence="7">Two-component transcriptional response regulator, LuxR family</fullName>
    </submittedName>
</protein>
<dbReference type="SUPFAM" id="SSF52172">
    <property type="entry name" value="CheY-like"/>
    <property type="match status" value="1"/>
</dbReference>
<dbReference type="SMART" id="SM00421">
    <property type="entry name" value="HTH_LUXR"/>
    <property type="match status" value="1"/>
</dbReference>
<dbReference type="SUPFAM" id="SSF46894">
    <property type="entry name" value="C-terminal effector domain of the bipartite response regulators"/>
    <property type="match status" value="1"/>
</dbReference>
<evidence type="ECO:0000256" key="2">
    <source>
        <dbReference type="ARBA" id="ARBA00023015"/>
    </source>
</evidence>
<accession>A0A3B0UGU4</accession>
<dbReference type="CDD" id="cd06170">
    <property type="entry name" value="LuxR_C_like"/>
    <property type="match status" value="1"/>
</dbReference>
<keyword evidence="2" id="KW-0805">Transcription regulation</keyword>
<dbReference type="PANTHER" id="PTHR43214">
    <property type="entry name" value="TWO-COMPONENT RESPONSE REGULATOR"/>
    <property type="match status" value="1"/>
</dbReference>
<sequence>MEINILIVDDHKIMREGLRNLLADKANIKVVGEAENGREALALTKKLKPDIIIMDVAMPGLNGMEATKMILNEYHEARIIALSMHSGKQFVTGMFRSGASGYLLKDCAFDELMDAIKAVHSKHTYLSREISDVLVREFVSNMDGTSANTGEVLSTREKEVLQLISEGNSTKIIAEKLFISVKTVETHRQKIMQKLNIFTISELTKYAIRMGFTSLDN</sequence>
<dbReference type="EMBL" id="UOEP01000199">
    <property type="protein sequence ID" value="VAW23709.1"/>
    <property type="molecule type" value="Genomic_DNA"/>
</dbReference>
<organism evidence="7">
    <name type="scientific">hydrothermal vent metagenome</name>
    <dbReference type="NCBI Taxonomy" id="652676"/>
    <lineage>
        <taxon>unclassified sequences</taxon>
        <taxon>metagenomes</taxon>
        <taxon>ecological metagenomes</taxon>
    </lineage>
</organism>
<dbReference type="GO" id="GO:0000160">
    <property type="term" value="P:phosphorelay signal transduction system"/>
    <property type="evidence" value="ECO:0007669"/>
    <property type="project" value="InterPro"/>
</dbReference>
<name>A0A3B0UGU4_9ZZZZ</name>
<dbReference type="Gene3D" id="3.40.50.2300">
    <property type="match status" value="1"/>
</dbReference>
<evidence type="ECO:0000259" key="6">
    <source>
        <dbReference type="PROSITE" id="PS50110"/>
    </source>
</evidence>
<dbReference type="PROSITE" id="PS50043">
    <property type="entry name" value="HTH_LUXR_2"/>
    <property type="match status" value="1"/>
</dbReference>
<dbReference type="InterPro" id="IPR039420">
    <property type="entry name" value="WalR-like"/>
</dbReference>
<feature type="domain" description="Response regulatory" evidence="6">
    <location>
        <begin position="4"/>
        <end position="120"/>
    </location>
</feature>
<proteinExistence type="predicted"/>
<dbReference type="InterPro" id="IPR058245">
    <property type="entry name" value="NreC/VraR/RcsB-like_REC"/>
</dbReference>
<evidence type="ECO:0000259" key="5">
    <source>
        <dbReference type="PROSITE" id="PS50043"/>
    </source>
</evidence>
<dbReference type="CDD" id="cd17535">
    <property type="entry name" value="REC_NarL-like"/>
    <property type="match status" value="1"/>
</dbReference>
<dbReference type="GO" id="GO:0006355">
    <property type="term" value="P:regulation of DNA-templated transcription"/>
    <property type="evidence" value="ECO:0007669"/>
    <property type="project" value="InterPro"/>
</dbReference>
<dbReference type="Pfam" id="PF00196">
    <property type="entry name" value="GerE"/>
    <property type="match status" value="1"/>
</dbReference>
<dbReference type="PROSITE" id="PS50110">
    <property type="entry name" value="RESPONSE_REGULATORY"/>
    <property type="match status" value="1"/>
</dbReference>
<dbReference type="Pfam" id="PF00072">
    <property type="entry name" value="Response_reg"/>
    <property type="match status" value="1"/>
</dbReference>
<dbReference type="PANTHER" id="PTHR43214:SF41">
    <property type="entry name" value="NITRATE_NITRITE RESPONSE REGULATOR PROTEIN NARP"/>
    <property type="match status" value="1"/>
</dbReference>
<keyword evidence="1" id="KW-0597">Phosphoprotein</keyword>
<dbReference type="PRINTS" id="PR00038">
    <property type="entry name" value="HTHLUXR"/>
</dbReference>